<dbReference type="GO" id="GO:0006302">
    <property type="term" value="P:double-strand break repair"/>
    <property type="evidence" value="ECO:0007669"/>
    <property type="project" value="UniProtKB-ARBA"/>
</dbReference>
<evidence type="ECO:0000313" key="9">
    <source>
        <dbReference type="EMBL" id="KAF0984797.1"/>
    </source>
</evidence>
<feature type="region of interest" description="Disordered" evidence="7">
    <location>
        <begin position="535"/>
        <end position="625"/>
    </location>
</feature>
<dbReference type="InterPro" id="IPR047260">
    <property type="entry name" value="ERCC1-like_central_dom"/>
</dbReference>
<dbReference type="Pfam" id="PF14520">
    <property type="entry name" value="HHH_5"/>
    <property type="match status" value="1"/>
</dbReference>
<feature type="compositionally biased region" description="Basic residues" evidence="7">
    <location>
        <begin position="434"/>
        <end position="444"/>
    </location>
</feature>
<accession>A0A6A5C676</accession>
<dbReference type="GO" id="GO:0006312">
    <property type="term" value="P:mitotic recombination"/>
    <property type="evidence" value="ECO:0007669"/>
    <property type="project" value="TreeGrafter"/>
</dbReference>
<dbReference type="InterPro" id="IPR004579">
    <property type="entry name" value="ERCC1/RAD10/SWI10"/>
</dbReference>
<feature type="compositionally biased region" description="Basic and acidic residues" evidence="7">
    <location>
        <begin position="538"/>
        <end position="550"/>
    </location>
</feature>
<feature type="compositionally biased region" description="Polar residues" evidence="7">
    <location>
        <begin position="601"/>
        <end position="616"/>
    </location>
</feature>
<dbReference type="AlphaFoldDB" id="A0A6A5C676"/>
<dbReference type="GO" id="GO:0000110">
    <property type="term" value="C:nucleotide-excision repair factor 1 complex"/>
    <property type="evidence" value="ECO:0007669"/>
    <property type="project" value="TreeGrafter"/>
</dbReference>
<evidence type="ECO:0000259" key="8">
    <source>
        <dbReference type="Pfam" id="PF03834"/>
    </source>
</evidence>
<evidence type="ECO:0000256" key="2">
    <source>
        <dbReference type="ARBA" id="ARBA00008283"/>
    </source>
</evidence>
<feature type="region of interest" description="Disordered" evidence="7">
    <location>
        <begin position="1"/>
        <end position="94"/>
    </location>
</feature>
<evidence type="ECO:0000256" key="1">
    <source>
        <dbReference type="ARBA" id="ARBA00004123"/>
    </source>
</evidence>
<dbReference type="SUPFAM" id="SSF52980">
    <property type="entry name" value="Restriction endonuclease-like"/>
    <property type="match status" value="2"/>
</dbReference>
<evidence type="ECO:0000256" key="4">
    <source>
        <dbReference type="ARBA" id="ARBA00023125"/>
    </source>
</evidence>
<evidence type="ECO:0000313" key="10">
    <source>
        <dbReference type="Proteomes" id="UP000444721"/>
    </source>
</evidence>
<reference evidence="9 10" key="1">
    <citation type="journal article" date="2019" name="Sci. Rep.">
        <title>Nanopore sequencing improves the draft genome of the human pathogenic amoeba Naegleria fowleri.</title>
        <authorList>
            <person name="Liechti N."/>
            <person name="Schurch N."/>
            <person name="Bruggmann R."/>
            <person name="Wittwer M."/>
        </authorList>
    </citation>
    <scope>NUCLEOTIDE SEQUENCE [LARGE SCALE GENOMIC DNA]</scope>
    <source>
        <strain evidence="9 10">ATCC 30894</strain>
    </source>
</reference>
<proteinExistence type="inferred from homology"/>
<dbReference type="GeneID" id="68107914"/>
<feature type="compositionally biased region" description="Pro residues" evidence="7">
    <location>
        <begin position="136"/>
        <end position="150"/>
    </location>
</feature>
<feature type="compositionally biased region" description="Polar residues" evidence="7">
    <location>
        <begin position="197"/>
        <end position="210"/>
    </location>
</feature>
<keyword evidence="10" id="KW-1185">Reference proteome</keyword>
<dbReference type="Gene3D" id="1.10.150.20">
    <property type="entry name" value="5' to 3' exonuclease, C-terminal subdomain"/>
    <property type="match status" value="1"/>
</dbReference>
<keyword evidence="5" id="KW-0234">DNA repair</keyword>
<dbReference type="VEuPathDB" id="AmoebaDB:NfTy_031280"/>
<feature type="compositionally biased region" description="Low complexity" evidence="7">
    <location>
        <begin position="57"/>
        <end position="93"/>
    </location>
</feature>
<sequence length="625" mass="68919">MSENQNIGSSSSSGQPQYVVNVMDIDIDEEQEKEAREYELQRQNTAQRLAELKKNASSSERISSMMNSGTLNSSSLSSMNASNRMNTSSNNNNGGKYISTIVKYNSFANVQKSNGSSSPHTTTIPNVSLSKLPLPVSRPPGHVPQKFIPPPRKDSQTNSQKSSTDSANTSSCSNSQQTMNFALKPQTPTAKPVNGGTVESSTTPVKSNTYVPPFSSSSPSSVTSSSPSASINSSTTSEFNIPFPITATSITANAVQKKNPITKHIREGAFKVNYVPEWKLTDFILGKHTTALYVSLKYHMTNPRFILERIRNFHKTEVCKNKLFTVKVVLVNVDVSIEASHGNSSYFNSDNDEMKPKGTPTFVSESALDEALIEITRICMWGDWTMLCAFSDEECALYLESLRYCENKSASTIQGPIQAVPSLATSMSTPNAATKKKSGKKKWSKERYVGSSSSSSNNPGKSTEVEKISHTEEVHQLFALSFKRTLNKRDHVTLLNHFGSVKEVIQTSADELTDLPGFGKKKVKRLINLFQTPFIPGKETKSNTSNEKKETKKKIQLVRKSRTSTASNSSSSNNQESDDDDILVVNNETGEEEKIRKTTKKQTNLSIFFSQPQTKSETQDSDEEE</sequence>
<dbReference type="EMBL" id="VFQX01000002">
    <property type="protein sequence ID" value="KAF0984797.1"/>
    <property type="molecule type" value="Genomic_DNA"/>
</dbReference>
<dbReference type="GO" id="GO:0003697">
    <property type="term" value="F:single-stranded DNA binding"/>
    <property type="evidence" value="ECO:0007669"/>
    <property type="project" value="TreeGrafter"/>
</dbReference>
<feature type="compositionally biased region" description="Basic residues" evidence="7">
    <location>
        <begin position="551"/>
        <end position="562"/>
    </location>
</feature>
<dbReference type="PANTHER" id="PTHR12749">
    <property type="entry name" value="EXCISION REPAIR CROSS-COMPLEMENTING 1 ERCC1"/>
    <property type="match status" value="1"/>
</dbReference>
<dbReference type="Proteomes" id="UP000444721">
    <property type="component" value="Unassembled WGS sequence"/>
</dbReference>
<feature type="region of interest" description="Disordered" evidence="7">
    <location>
        <begin position="112"/>
        <end position="235"/>
    </location>
</feature>
<feature type="region of interest" description="Disordered" evidence="7">
    <location>
        <begin position="426"/>
        <end position="466"/>
    </location>
</feature>
<keyword evidence="6" id="KW-0539">Nucleus</keyword>
<dbReference type="Pfam" id="PF03834">
    <property type="entry name" value="Rad10"/>
    <property type="match status" value="1"/>
</dbReference>
<feature type="domain" description="ERCC1-like central" evidence="8">
    <location>
        <begin position="250"/>
        <end position="336"/>
    </location>
</feature>
<dbReference type="VEuPathDB" id="AmoebaDB:NF0094080"/>
<dbReference type="InterPro" id="IPR010994">
    <property type="entry name" value="RuvA_2-like"/>
</dbReference>
<evidence type="ECO:0000256" key="7">
    <source>
        <dbReference type="SAM" id="MobiDB-lite"/>
    </source>
</evidence>
<dbReference type="OMA" id="TLNKRDH"/>
<evidence type="ECO:0000256" key="5">
    <source>
        <dbReference type="ARBA" id="ARBA00023204"/>
    </source>
</evidence>
<feature type="compositionally biased region" description="Low complexity" evidence="7">
    <location>
        <begin position="212"/>
        <end position="235"/>
    </location>
</feature>
<evidence type="ECO:0000256" key="3">
    <source>
        <dbReference type="ARBA" id="ARBA00022763"/>
    </source>
</evidence>
<comment type="caution">
    <text evidence="9">The sequence shown here is derived from an EMBL/GenBank/DDBJ whole genome shotgun (WGS) entry which is preliminary data.</text>
</comment>
<dbReference type="RefSeq" id="XP_044569510.1">
    <property type="nucleotide sequence ID" value="XM_044710651.1"/>
</dbReference>
<dbReference type="InterPro" id="IPR011335">
    <property type="entry name" value="Restrct_endonuc-II-like"/>
</dbReference>
<name>A0A6A5C676_NAEFO</name>
<dbReference type="GO" id="GO:0070522">
    <property type="term" value="C:ERCC4-ERCC1 complex"/>
    <property type="evidence" value="ECO:0007669"/>
    <property type="project" value="TreeGrafter"/>
</dbReference>
<gene>
    <name evidence="9" type="ORF">FDP41_000696</name>
</gene>
<dbReference type="VEuPathDB" id="AmoebaDB:FDP41_000696"/>
<feature type="compositionally biased region" description="Polar residues" evidence="7">
    <location>
        <begin position="112"/>
        <end position="129"/>
    </location>
</feature>
<dbReference type="GO" id="GO:0003684">
    <property type="term" value="F:damaged DNA binding"/>
    <property type="evidence" value="ECO:0007669"/>
    <property type="project" value="InterPro"/>
</dbReference>
<keyword evidence="3" id="KW-0227">DNA damage</keyword>
<dbReference type="CDD" id="cd22325">
    <property type="entry name" value="ERCC1_C-like"/>
    <property type="match status" value="1"/>
</dbReference>
<keyword evidence="4" id="KW-0238">DNA-binding</keyword>
<comment type="similarity">
    <text evidence="2">Belongs to the ERCC1/RAD10/SWI10 family.</text>
</comment>
<dbReference type="PANTHER" id="PTHR12749:SF0">
    <property type="entry name" value="DNA EXCISION REPAIR PROTEIN ERCC-1"/>
    <property type="match status" value="1"/>
</dbReference>
<evidence type="ECO:0000256" key="6">
    <source>
        <dbReference type="ARBA" id="ARBA00023242"/>
    </source>
</evidence>
<dbReference type="OrthoDB" id="10262814at2759"/>
<dbReference type="Gene3D" id="3.40.50.10130">
    <property type="match status" value="1"/>
</dbReference>
<dbReference type="SUPFAM" id="SSF47781">
    <property type="entry name" value="RuvA domain 2-like"/>
    <property type="match status" value="1"/>
</dbReference>
<dbReference type="GO" id="GO:0070914">
    <property type="term" value="P:UV-damage excision repair"/>
    <property type="evidence" value="ECO:0007669"/>
    <property type="project" value="TreeGrafter"/>
</dbReference>
<comment type="subcellular location">
    <subcellularLocation>
        <location evidence="1">Nucleus</location>
    </subcellularLocation>
</comment>
<feature type="compositionally biased region" description="Low complexity" evidence="7">
    <location>
        <begin position="159"/>
        <end position="180"/>
    </location>
</feature>
<protein>
    <recommendedName>
        <fullName evidence="8">ERCC1-like central domain-containing protein</fullName>
    </recommendedName>
</protein>
<organism evidence="9 10">
    <name type="scientific">Naegleria fowleri</name>
    <name type="common">Brain eating amoeba</name>
    <dbReference type="NCBI Taxonomy" id="5763"/>
    <lineage>
        <taxon>Eukaryota</taxon>
        <taxon>Discoba</taxon>
        <taxon>Heterolobosea</taxon>
        <taxon>Tetramitia</taxon>
        <taxon>Eutetramitia</taxon>
        <taxon>Vahlkampfiidae</taxon>
        <taxon>Naegleria</taxon>
    </lineage>
</organism>